<dbReference type="Gene3D" id="3.30.450.20">
    <property type="entry name" value="PAS domain"/>
    <property type="match status" value="3"/>
</dbReference>
<evidence type="ECO:0000256" key="5">
    <source>
        <dbReference type="ARBA" id="ARBA00022679"/>
    </source>
</evidence>
<dbReference type="Gene3D" id="1.20.5.170">
    <property type="match status" value="1"/>
</dbReference>
<dbReference type="PROSITE" id="PS50887">
    <property type="entry name" value="GGDEF"/>
    <property type="match status" value="1"/>
</dbReference>
<dbReference type="PROSITE" id="PS50113">
    <property type="entry name" value="PAC"/>
    <property type="match status" value="1"/>
</dbReference>
<dbReference type="InterPro" id="IPR000160">
    <property type="entry name" value="GGDEF_dom"/>
</dbReference>
<dbReference type="EC" id="2.7.7.65" evidence="3"/>
<dbReference type="GO" id="GO:0006355">
    <property type="term" value="P:regulation of DNA-templated transcription"/>
    <property type="evidence" value="ECO:0007669"/>
    <property type="project" value="InterPro"/>
</dbReference>
<keyword evidence="8" id="KW-0067">ATP-binding</keyword>
<keyword evidence="5" id="KW-0808">Transferase</keyword>
<dbReference type="SUPFAM" id="SSF103190">
    <property type="entry name" value="Sensory domain-like"/>
    <property type="match status" value="2"/>
</dbReference>
<dbReference type="PROSITE" id="PS50112">
    <property type="entry name" value="PAS"/>
    <property type="match status" value="1"/>
</dbReference>
<dbReference type="FunFam" id="3.30.70.270:FF:000001">
    <property type="entry name" value="Diguanylate cyclase domain protein"/>
    <property type="match status" value="1"/>
</dbReference>
<keyword evidence="7" id="KW-0418">Kinase</keyword>
<dbReference type="SUPFAM" id="SSF55073">
    <property type="entry name" value="Nucleotide cyclase"/>
    <property type="match status" value="1"/>
</dbReference>
<dbReference type="RefSeq" id="WP_045987192.1">
    <property type="nucleotide sequence ID" value="NZ_CP063051.1"/>
</dbReference>
<dbReference type="Gene3D" id="3.30.70.270">
    <property type="match status" value="1"/>
</dbReference>
<dbReference type="GO" id="GO:0000160">
    <property type="term" value="P:phosphorelay signal transduction system"/>
    <property type="evidence" value="ECO:0007669"/>
    <property type="project" value="UniProtKB-KW"/>
</dbReference>
<dbReference type="PANTHER" id="PTHR45138:SF9">
    <property type="entry name" value="DIGUANYLATE CYCLASE DGCM-RELATED"/>
    <property type="match status" value="1"/>
</dbReference>
<evidence type="ECO:0000256" key="9">
    <source>
        <dbReference type="ARBA" id="ARBA00023012"/>
    </source>
</evidence>
<evidence type="ECO:0000256" key="4">
    <source>
        <dbReference type="ARBA" id="ARBA00022553"/>
    </source>
</evidence>
<dbReference type="NCBIfam" id="TIGR00254">
    <property type="entry name" value="GGDEF"/>
    <property type="match status" value="1"/>
</dbReference>
<dbReference type="GO" id="GO:0005524">
    <property type="term" value="F:ATP binding"/>
    <property type="evidence" value="ECO:0007669"/>
    <property type="project" value="UniProtKB-KW"/>
</dbReference>
<dbReference type="SMART" id="SM00267">
    <property type="entry name" value="GGDEF"/>
    <property type="match status" value="1"/>
</dbReference>
<protein>
    <recommendedName>
        <fullName evidence="3">diguanylate cyclase</fullName>
        <ecNumber evidence="3">2.7.7.65</ecNumber>
    </recommendedName>
</protein>
<evidence type="ECO:0000256" key="10">
    <source>
        <dbReference type="ARBA" id="ARBA00034247"/>
    </source>
</evidence>
<dbReference type="InterPro" id="IPR029787">
    <property type="entry name" value="Nucleotide_cyclase"/>
</dbReference>
<dbReference type="GO" id="GO:0005886">
    <property type="term" value="C:plasma membrane"/>
    <property type="evidence" value="ECO:0007669"/>
    <property type="project" value="UniProtKB-SubCell"/>
</dbReference>
<dbReference type="AlphaFoldDB" id="A0A837G2L8"/>
<dbReference type="EMBL" id="JXXR01000024">
    <property type="protein sequence ID" value="KJY68080.1"/>
    <property type="molecule type" value="Genomic_DNA"/>
</dbReference>
<evidence type="ECO:0000256" key="2">
    <source>
        <dbReference type="ARBA" id="ARBA00004533"/>
    </source>
</evidence>
<reference evidence="11" key="1">
    <citation type="journal article" date="2015" name="BMC Genomics">
        <title>Genome mining reveals unlocked bioactive potential of marine Gram-negative bacteria.</title>
        <authorList>
            <person name="Machado H."/>
            <person name="Sonnenschein E.C."/>
            <person name="Melchiorsen J."/>
            <person name="Gram L."/>
        </authorList>
    </citation>
    <scope>NUCLEOTIDE SEQUENCE</scope>
    <source>
        <strain evidence="11">S2052</strain>
    </source>
</reference>
<dbReference type="GO" id="GO:0052621">
    <property type="term" value="F:diguanylate cyclase activity"/>
    <property type="evidence" value="ECO:0007669"/>
    <property type="project" value="UniProtKB-EC"/>
</dbReference>
<dbReference type="NCBIfam" id="TIGR00229">
    <property type="entry name" value="sensory_box"/>
    <property type="match status" value="1"/>
</dbReference>
<comment type="subcellular location">
    <subcellularLocation>
        <location evidence="2">Cell inner membrane</location>
    </subcellularLocation>
</comment>
<keyword evidence="4" id="KW-0597">Phosphoprotein</keyword>
<sequence length="628" mass="72523">MRQRKNIFWHLCITTVVLVSIAFAYYAQQYQNLEEETVELTAKQAMHQLAYSEREYQSVRSQLVSIIELLSHSRSLYDYILSPSAKNREVVEEVWSSMAINQKWYSQIRFIDNAGKEQLRLNYLLSGNRVQMAEQLQDKSHRGYFRYAKLLRDEQIGAWGIDLEMENGELVFPYKPALRLITPVEVQGQRAGYLILNIDIWYLTSRLNYSPDKSFRPELVGETGFYMISDDPSKLFGHLLASRSQHNLARYYPETWQIMQDQKSGYHLEKDHLIVFNQIYMEGRQKLYLVIDLSQEELKVRSERDYQILLKEASIVLLMVLAFTVPATSGVVYYRKRSLESQLARAALSGMSAVVISDKKHQAVLVNDEFERLTGYRQKDIASQNMIKALVGEEQFATTLQLFEALSSNQIWEGEITIHNQKNHTKVTAIMRVQCVLAKGRKVSYYITSLVDISERKELEERLRILSEKDELTQLWNRRKFELELRHSAKLSGRYPERHDTCLALLDIDFFKRVNDELGHDEGDRVISRVGAIITEALRETDFIARIGGEEFAIIMPHTSIEEAEQALNRVRIAVEMAADVPITVSVGLTDLTSNSTRCYKCADIALYESKTLGRNRVSVCQSCDEIA</sequence>
<dbReference type="Pfam" id="PF00989">
    <property type="entry name" value="PAS"/>
    <property type="match status" value="1"/>
</dbReference>
<dbReference type="SUPFAM" id="SSF55785">
    <property type="entry name" value="PYP-like sensor domain (PAS domain)"/>
    <property type="match status" value="1"/>
</dbReference>
<dbReference type="InterPro" id="IPR013767">
    <property type="entry name" value="PAS_fold"/>
</dbReference>
<comment type="catalytic activity">
    <reaction evidence="10">
        <text>2 GTP = 3',3'-c-di-GMP + 2 diphosphate</text>
        <dbReference type="Rhea" id="RHEA:24898"/>
        <dbReference type="ChEBI" id="CHEBI:33019"/>
        <dbReference type="ChEBI" id="CHEBI:37565"/>
        <dbReference type="ChEBI" id="CHEBI:58805"/>
        <dbReference type="EC" id="2.7.7.65"/>
    </reaction>
</comment>
<dbReference type="InterPro" id="IPR000700">
    <property type="entry name" value="PAS-assoc_C"/>
</dbReference>
<name>A0A837G2L8_9VIBR</name>
<dbReference type="InterPro" id="IPR000014">
    <property type="entry name" value="PAS"/>
</dbReference>
<evidence type="ECO:0000256" key="3">
    <source>
        <dbReference type="ARBA" id="ARBA00012528"/>
    </source>
</evidence>
<dbReference type="PANTHER" id="PTHR45138">
    <property type="entry name" value="REGULATORY COMPONENTS OF SENSORY TRANSDUCTION SYSTEM"/>
    <property type="match status" value="1"/>
</dbReference>
<comment type="cofactor">
    <cofactor evidence="1">
        <name>Mg(2+)</name>
        <dbReference type="ChEBI" id="CHEBI:18420"/>
    </cofactor>
</comment>
<evidence type="ECO:0000313" key="11">
    <source>
        <dbReference type="EMBL" id="KJY68080.1"/>
    </source>
</evidence>
<dbReference type="InterPro" id="IPR035965">
    <property type="entry name" value="PAS-like_dom_sf"/>
</dbReference>
<dbReference type="GO" id="GO:0016301">
    <property type="term" value="F:kinase activity"/>
    <property type="evidence" value="ECO:0007669"/>
    <property type="project" value="UniProtKB-KW"/>
</dbReference>
<comment type="caution">
    <text evidence="11">The sequence shown here is derived from an EMBL/GenBank/DDBJ whole genome shotgun (WGS) entry which is preliminary data.</text>
</comment>
<gene>
    <name evidence="11" type="ORF">TW71_21350</name>
</gene>
<keyword evidence="9" id="KW-0902">Two-component regulatory system</keyword>
<dbReference type="InterPro" id="IPR050469">
    <property type="entry name" value="Diguanylate_Cyclase"/>
</dbReference>
<dbReference type="Pfam" id="PF21623">
    <property type="entry name" value="HK_sensor_dom_bact"/>
    <property type="match status" value="1"/>
</dbReference>
<keyword evidence="6" id="KW-0547">Nucleotide-binding</keyword>
<dbReference type="InterPro" id="IPR029151">
    <property type="entry name" value="Sensor-like_sf"/>
</dbReference>
<evidence type="ECO:0000256" key="6">
    <source>
        <dbReference type="ARBA" id="ARBA00022741"/>
    </source>
</evidence>
<dbReference type="CDD" id="cd00130">
    <property type="entry name" value="PAS"/>
    <property type="match status" value="1"/>
</dbReference>
<accession>A0A837G2L8</accession>
<evidence type="ECO:0000256" key="7">
    <source>
        <dbReference type="ARBA" id="ARBA00022777"/>
    </source>
</evidence>
<proteinExistence type="predicted"/>
<dbReference type="InterPro" id="IPR043128">
    <property type="entry name" value="Rev_trsase/Diguanyl_cyclase"/>
</dbReference>
<dbReference type="InterPro" id="IPR048760">
    <property type="entry name" value="VP0354-like_sensor_dom"/>
</dbReference>
<evidence type="ECO:0000256" key="1">
    <source>
        <dbReference type="ARBA" id="ARBA00001946"/>
    </source>
</evidence>
<organism evidence="11">
    <name type="scientific">Vibrio coralliilyticus</name>
    <dbReference type="NCBI Taxonomy" id="190893"/>
    <lineage>
        <taxon>Bacteria</taxon>
        <taxon>Pseudomonadati</taxon>
        <taxon>Pseudomonadota</taxon>
        <taxon>Gammaproteobacteria</taxon>
        <taxon>Vibrionales</taxon>
        <taxon>Vibrionaceae</taxon>
        <taxon>Vibrio</taxon>
    </lineage>
</organism>
<evidence type="ECO:0000256" key="8">
    <source>
        <dbReference type="ARBA" id="ARBA00022840"/>
    </source>
</evidence>
<dbReference type="Pfam" id="PF00990">
    <property type="entry name" value="GGDEF"/>
    <property type="match status" value="1"/>
</dbReference>
<dbReference type="CDD" id="cd01949">
    <property type="entry name" value="GGDEF"/>
    <property type="match status" value="1"/>
</dbReference>